<dbReference type="SUPFAM" id="SSF52540">
    <property type="entry name" value="P-loop containing nucleoside triphosphate hydrolases"/>
    <property type="match status" value="1"/>
</dbReference>
<reference evidence="3" key="1">
    <citation type="journal article" date="2021" name="PeerJ">
        <title>Extensive microbial diversity within the chicken gut microbiome revealed by metagenomics and culture.</title>
        <authorList>
            <person name="Gilroy R."/>
            <person name="Ravi A."/>
            <person name="Getino M."/>
            <person name="Pursley I."/>
            <person name="Horton D.L."/>
            <person name="Alikhan N.F."/>
            <person name="Baker D."/>
            <person name="Gharbi K."/>
            <person name="Hall N."/>
            <person name="Watson M."/>
            <person name="Adriaenssens E.M."/>
            <person name="Foster-Nyarko E."/>
            <person name="Jarju S."/>
            <person name="Secka A."/>
            <person name="Antonio M."/>
            <person name="Oren A."/>
            <person name="Chaudhuri R.R."/>
            <person name="La Ragione R."/>
            <person name="Hildebrand F."/>
            <person name="Pallen M.J."/>
        </authorList>
    </citation>
    <scope>NUCLEOTIDE SEQUENCE</scope>
    <source>
        <strain evidence="3">ChiSxjej5B17-1746</strain>
    </source>
</reference>
<evidence type="ECO:0000313" key="4">
    <source>
        <dbReference type="Proteomes" id="UP000824264"/>
    </source>
</evidence>
<comment type="similarity">
    <text evidence="1">Belongs to the GSP E family.</text>
</comment>
<evidence type="ECO:0000259" key="2">
    <source>
        <dbReference type="Pfam" id="PF00437"/>
    </source>
</evidence>
<dbReference type="Pfam" id="PF00437">
    <property type="entry name" value="T2SSE"/>
    <property type="match status" value="1"/>
</dbReference>
<dbReference type="Gene3D" id="3.30.450.90">
    <property type="match status" value="1"/>
</dbReference>
<dbReference type="EMBL" id="DXGI01000195">
    <property type="protein sequence ID" value="HIW78583.1"/>
    <property type="molecule type" value="Genomic_DNA"/>
</dbReference>
<sequence>MSDLNLRSGLPAWMRLNGVWRKVTQRAITTDELLAALERLTKNNSVSALIKSGQSDYDFAHEIEESRGVRRRFRGNATPVADGYSTGVKIVFRTIPSMPPVLEDLNVEQGILDHAMPSNGLVLVTGVMGSGKSTLLAAILRRIIETGGRNVSTYEAPIEFDFDAVPNPGGPVSQSTIPEHLKSFLRGCKNIKFSPAFFKRLRFPKAAPLVERRS</sequence>
<dbReference type="InterPro" id="IPR027417">
    <property type="entry name" value="P-loop_NTPase"/>
</dbReference>
<dbReference type="PANTHER" id="PTHR30486">
    <property type="entry name" value="TWITCHING MOTILITY PROTEIN PILT"/>
    <property type="match status" value="1"/>
</dbReference>
<name>A0A9D1U8Z1_9BACT</name>
<feature type="non-terminal residue" evidence="3">
    <location>
        <position position="214"/>
    </location>
</feature>
<comment type="caution">
    <text evidence="3">The sequence shown here is derived from an EMBL/GenBank/DDBJ whole genome shotgun (WGS) entry which is preliminary data.</text>
</comment>
<dbReference type="Proteomes" id="UP000824264">
    <property type="component" value="Unassembled WGS sequence"/>
</dbReference>
<dbReference type="Gene3D" id="3.40.50.300">
    <property type="entry name" value="P-loop containing nucleotide triphosphate hydrolases"/>
    <property type="match status" value="1"/>
</dbReference>
<reference evidence="3" key="2">
    <citation type="submission" date="2021-04" db="EMBL/GenBank/DDBJ databases">
        <authorList>
            <person name="Gilroy R."/>
        </authorList>
    </citation>
    <scope>NUCLEOTIDE SEQUENCE</scope>
    <source>
        <strain evidence="3">ChiSxjej5B17-1746</strain>
    </source>
</reference>
<evidence type="ECO:0000313" key="3">
    <source>
        <dbReference type="EMBL" id="HIW78583.1"/>
    </source>
</evidence>
<gene>
    <name evidence="3" type="primary">tadA</name>
    <name evidence="3" type="ORF">H9874_05480</name>
</gene>
<dbReference type="InterPro" id="IPR050921">
    <property type="entry name" value="T4SS_GSP_E_ATPase"/>
</dbReference>
<evidence type="ECO:0000256" key="1">
    <source>
        <dbReference type="ARBA" id="ARBA00006611"/>
    </source>
</evidence>
<accession>A0A9D1U8Z1</accession>
<feature type="domain" description="Bacterial type II secretion system protein E" evidence="2">
    <location>
        <begin position="72"/>
        <end position="165"/>
    </location>
</feature>
<protein>
    <submittedName>
        <fullName evidence="3">Flp pilus assembly complex ATPase component TadA</fullName>
    </submittedName>
</protein>
<dbReference type="PANTHER" id="PTHR30486:SF6">
    <property type="entry name" value="TYPE IV PILUS RETRACTATION ATPASE PILT"/>
    <property type="match status" value="1"/>
</dbReference>
<organism evidence="3 4">
    <name type="scientific">Candidatus Bilophila faecipullorum</name>
    <dbReference type="NCBI Taxonomy" id="2838482"/>
    <lineage>
        <taxon>Bacteria</taxon>
        <taxon>Pseudomonadati</taxon>
        <taxon>Thermodesulfobacteriota</taxon>
        <taxon>Desulfovibrionia</taxon>
        <taxon>Desulfovibrionales</taxon>
        <taxon>Desulfovibrionaceae</taxon>
        <taxon>Bilophila</taxon>
    </lineage>
</organism>
<dbReference type="AlphaFoldDB" id="A0A9D1U8Z1"/>
<dbReference type="InterPro" id="IPR001482">
    <property type="entry name" value="T2SS/T4SS_dom"/>
</dbReference>
<dbReference type="GO" id="GO:0016887">
    <property type="term" value="F:ATP hydrolysis activity"/>
    <property type="evidence" value="ECO:0007669"/>
    <property type="project" value="InterPro"/>
</dbReference>
<proteinExistence type="inferred from homology"/>